<sequence>MKSNSLDYWRDYFRTADRDLFDVIDGAIMVAASDCPQVFKLRRDRIAERLFSCRLALCSGCERVELVVPSEGAAVSRDDNRPMKNGIAGDVDDQGGSKGRKVNSSGSDGPGDFAVNRESNYNFGDAEALTDEMEEESQILEEVSRIKDIVLNYEEESESVLFESLRRLQLMSLTVGMLKETGIGIAVNPLRKHRSKQINRLAQSLIAVWKSSVDEWMQTTLDIASGTPDSMNPSTVVDDEDEEGLPSPPLDEGAFFAAQPSSVELSGFFDGMDDDGNARVIGELPKKSENRKKSTLHNPYRNGNVDQRIEKRSKDVKNQVTDEKAQPLKKETAVVKPNRLSNGNSEPMRLSNPSGDRKINMELKPQSRRLEKPATTMQGRGSGFLQDDSKCTDKEAVAQMKLEATKRKLQERYQQAENAKKQRTVQVMDLHDLPKQGANRRNPPGKPGNHNRHWANGRRQC</sequence>
<comment type="caution">
    <text evidence="1">The sequence shown here is derived from an EMBL/GenBank/DDBJ whole genome shotgun (WGS) entry which is preliminary data.</text>
</comment>
<dbReference type="Proteomes" id="UP001057402">
    <property type="component" value="Chromosome 8"/>
</dbReference>
<dbReference type="EMBL" id="CM042887">
    <property type="protein sequence ID" value="KAI4330551.1"/>
    <property type="molecule type" value="Genomic_DNA"/>
</dbReference>
<reference evidence="2" key="1">
    <citation type="journal article" date="2023" name="Front. Plant Sci.">
        <title>Chromosomal-level genome assembly of Melastoma candidum provides insights into trichome evolution.</title>
        <authorList>
            <person name="Zhong Y."/>
            <person name="Wu W."/>
            <person name="Sun C."/>
            <person name="Zou P."/>
            <person name="Liu Y."/>
            <person name="Dai S."/>
            <person name="Zhou R."/>
        </authorList>
    </citation>
    <scope>NUCLEOTIDE SEQUENCE [LARGE SCALE GENOMIC DNA]</scope>
</reference>
<gene>
    <name evidence="1" type="ORF">MLD38_028830</name>
</gene>
<accession>A0ACB9N3S4</accession>
<name>A0ACB9N3S4_9MYRT</name>
<evidence type="ECO:0000313" key="1">
    <source>
        <dbReference type="EMBL" id="KAI4330551.1"/>
    </source>
</evidence>
<organism evidence="1 2">
    <name type="scientific">Melastoma candidum</name>
    <dbReference type="NCBI Taxonomy" id="119954"/>
    <lineage>
        <taxon>Eukaryota</taxon>
        <taxon>Viridiplantae</taxon>
        <taxon>Streptophyta</taxon>
        <taxon>Embryophyta</taxon>
        <taxon>Tracheophyta</taxon>
        <taxon>Spermatophyta</taxon>
        <taxon>Magnoliopsida</taxon>
        <taxon>eudicotyledons</taxon>
        <taxon>Gunneridae</taxon>
        <taxon>Pentapetalae</taxon>
        <taxon>rosids</taxon>
        <taxon>malvids</taxon>
        <taxon>Myrtales</taxon>
        <taxon>Melastomataceae</taxon>
        <taxon>Melastomatoideae</taxon>
        <taxon>Melastomateae</taxon>
        <taxon>Melastoma</taxon>
    </lineage>
</organism>
<evidence type="ECO:0000313" key="2">
    <source>
        <dbReference type="Proteomes" id="UP001057402"/>
    </source>
</evidence>
<keyword evidence="2" id="KW-1185">Reference proteome</keyword>
<protein>
    <submittedName>
        <fullName evidence="1">Uncharacterized protein</fullName>
    </submittedName>
</protein>
<proteinExistence type="predicted"/>